<dbReference type="Proteomes" id="UP000677228">
    <property type="component" value="Unassembled WGS sequence"/>
</dbReference>
<dbReference type="Proteomes" id="UP000682733">
    <property type="component" value="Unassembled WGS sequence"/>
</dbReference>
<gene>
    <name evidence="1" type="ORF">OVA965_LOCUS46143</name>
    <name evidence="2" type="ORF">TMI583_LOCUS19626</name>
</gene>
<dbReference type="EMBL" id="CAJOBA010011388">
    <property type="protein sequence ID" value="CAF3870350.1"/>
    <property type="molecule type" value="Genomic_DNA"/>
</dbReference>
<comment type="caution">
    <text evidence="1">The sequence shown here is derived from an EMBL/GenBank/DDBJ whole genome shotgun (WGS) entry which is preliminary data.</text>
</comment>
<feature type="non-terminal residue" evidence="1">
    <location>
        <position position="68"/>
    </location>
</feature>
<feature type="non-terminal residue" evidence="1">
    <location>
        <position position="1"/>
    </location>
</feature>
<dbReference type="AlphaFoldDB" id="A0A8S2GG72"/>
<name>A0A8S2GG72_9BILA</name>
<evidence type="ECO:0000313" key="3">
    <source>
        <dbReference type="Proteomes" id="UP000677228"/>
    </source>
</evidence>
<evidence type="ECO:0000313" key="1">
    <source>
        <dbReference type="EMBL" id="CAF1683384.1"/>
    </source>
</evidence>
<dbReference type="EMBL" id="CAJNOK010081441">
    <property type="protein sequence ID" value="CAF1683384.1"/>
    <property type="molecule type" value="Genomic_DNA"/>
</dbReference>
<evidence type="ECO:0000313" key="2">
    <source>
        <dbReference type="EMBL" id="CAF3870350.1"/>
    </source>
</evidence>
<proteinExistence type="predicted"/>
<accession>A0A8S2GG72</accession>
<protein>
    <submittedName>
        <fullName evidence="1">Uncharacterized protein</fullName>
    </submittedName>
</protein>
<organism evidence="1 3">
    <name type="scientific">Didymodactylos carnosus</name>
    <dbReference type="NCBI Taxonomy" id="1234261"/>
    <lineage>
        <taxon>Eukaryota</taxon>
        <taxon>Metazoa</taxon>
        <taxon>Spiralia</taxon>
        <taxon>Gnathifera</taxon>
        <taxon>Rotifera</taxon>
        <taxon>Eurotatoria</taxon>
        <taxon>Bdelloidea</taxon>
        <taxon>Philodinida</taxon>
        <taxon>Philodinidae</taxon>
        <taxon>Didymodactylos</taxon>
    </lineage>
</organism>
<sequence length="68" mass="8126">NQTILSPLYTCDCKHTSFNGQYCMNMKRGYQFQENGPGILFSIEQLQRQQLHYDLNYFNDENHEIISF</sequence>
<reference evidence="1" key="1">
    <citation type="submission" date="2021-02" db="EMBL/GenBank/DDBJ databases">
        <authorList>
            <person name="Nowell W R."/>
        </authorList>
    </citation>
    <scope>NUCLEOTIDE SEQUENCE</scope>
</reference>